<feature type="region of interest" description="Disordered" evidence="1">
    <location>
        <begin position="56"/>
        <end position="80"/>
    </location>
</feature>
<accession>A0A1F6G9H1</accession>
<sequence>MIPILRRWNQKFSEINPKFTWGIPLGLTVLVSLLFLSNLLWVSEGESPAEIVVEDTPAPATEASPGANENSEGPSSILGEAPDQEVEPSLLIEVSPGNWEFQKRAYIFTDLDQWRVIWIGNHQKLDLPLAPPAPDPYVYQFKGDSGLIRQSADTQAKTELSFDRSRKRRYSLQLASLPADRLVELAKLARQLFETGQQAYLYRSAEPRPTPKGDQYFYSLRIGFFESDAETTRLAEVLQKESPDQTLLSNPWPVYPDALEKEAELIDFRVQRNRPWSIDFGGQNNKEKILTDLAQAAPYLEHCFVLQRKGDQGYGYRLKGGFFESQEAAQAVLDKIRRESGVPFAGARLSAQQYKISQDKGP</sequence>
<gene>
    <name evidence="3" type="ORF">A2527_05985</name>
</gene>
<protein>
    <recommendedName>
        <fullName evidence="5">SPOR domain-containing protein</fullName>
    </recommendedName>
</protein>
<comment type="caution">
    <text evidence="3">The sequence shown here is derived from an EMBL/GenBank/DDBJ whole genome shotgun (WGS) entry which is preliminary data.</text>
</comment>
<dbReference type="STRING" id="1817772.A2527_05985"/>
<evidence type="ECO:0000313" key="4">
    <source>
        <dbReference type="Proteomes" id="UP000178449"/>
    </source>
</evidence>
<evidence type="ECO:0008006" key="5">
    <source>
        <dbReference type="Google" id="ProtNLM"/>
    </source>
</evidence>
<dbReference type="EMBL" id="MFNE01000035">
    <property type="protein sequence ID" value="OGG94746.1"/>
    <property type="molecule type" value="Genomic_DNA"/>
</dbReference>
<feature type="transmembrane region" description="Helical" evidence="2">
    <location>
        <begin position="21"/>
        <end position="41"/>
    </location>
</feature>
<proteinExistence type="predicted"/>
<keyword evidence="2" id="KW-1133">Transmembrane helix</keyword>
<name>A0A1F6G9H1_9PROT</name>
<keyword evidence="2" id="KW-0472">Membrane</keyword>
<evidence type="ECO:0000256" key="1">
    <source>
        <dbReference type="SAM" id="MobiDB-lite"/>
    </source>
</evidence>
<keyword evidence="2" id="KW-0812">Transmembrane</keyword>
<evidence type="ECO:0000256" key="2">
    <source>
        <dbReference type="SAM" id="Phobius"/>
    </source>
</evidence>
<dbReference type="AlphaFoldDB" id="A0A1F6G9H1"/>
<dbReference type="Proteomes" id="UP000178449">
    <property type="component" value="Unassembled WGS sequence"/>
</dbReference>
<reference evidence="3 4" key="1">
    <citation type="journal article" date="2016" name="Nat. Commun.">
        <title>Thousands of microbial genomes shed light on interconnected biogeochemical processes in an aquifer system.</title>
        <authorList>
            <person name="Anantharaman K."/>
            <person name="Brown C.T."/>
            <person name="Hug L.A."/>
            <person name="Sharon I."/>
            <person name="Castelle C.J."/>
            <person name="Probst A.J."/>
            <person name="Thomas B.C."/>
            <person name="Singh A."/>
            <person name="Wilkins M.J."/>
            <person name="Karaoz U."/>
            <person name="Brodie E.L."/>
            <person name="Williams K.H."/>
            <person name="Hubbard S.S."/>
            <person name="Banfield J.F."/>
        </authorList>
    </citation>
    <scope>NUCLEOTIDE SEQUENCE [LARGE SCALE GENOMIC DNA]</scope>
</reference>
<evidence type="ECO:0000313" key="3">
    <source>
        <dbReference type="EMBL" id="OGG94746.1"/>
    </source>
</evidence>
<organism evidence="3 4">
    <name type="scientific">Candidatus Lambdaproteobacteria bacterium RIFOXYD2_FULL_50_16</name>
    <dbReference type="NCBI Taxonomy" id="1817772"/>
    <lineage>
        <taxon>Bacteria</taxon>
        <taxon>Pseudomonadati</taxon>
        <taxon>Pseudomonadota</taxon>
        <taxon>Candidatus Lambdaproteobacteria</taxon>
    </lineage>
</organism>